<dbReference type="Proteomes" id="UP001596011">
    <property type="component" value="Unassembled WGS sequence"/>
</dbReference>
<evidence type="ECO:0000256" key="1">
    <source>
        <dbReference type="SAM" id="SignalP"/>
    </source>
</evidence>
<dbReference type="InterPro" id="IPR036440">
    <property type="entry name" value="Peptidase_C15-like_sf"/>
</dbReference>
<keyword evidence="3" id="KW-1185">Reference proteome</keyword>
<dbReference type="SUPFAM" id="SSF53182">
    <property type="entry name" value="Pyrrolidone carboxyl peptidase (pyroglutamate aminopeptidase)"/>
    <property type="match status" value="1"/>
</dbReference>
<dbReference type="Gene3D" id="3.40.630.20">
    <property type="entry name" value="Peptidase C15, pyroglutamyl peptidase I-like"/>
    <property type="match status" value="1"/>
</dbReference>
<dbReference type="EMBL" id="JBHSFI010000008">
    <property type="protein sequence ID" value="MFC4631255.1"/>
    <property type="molecule type" value="Genomic_DNA"/>
</dbReference>
<proteinExistence type="predicted"/>
<protein>
    <submittedName>
        <fullName evidence="2">Uncharacterized protein</fullName>
    </submittedName>
</protein>
<evidence type="ECO:0000313" key="3">
    <source>
        <dbReference type="Proteomes" id="UP001596011"/>
    </source>
</evidence>
<evidence type="ECO:0000313" key="2">
    <source>
        <dbReference type="EMBL" id="MFC4631255.1"/>
    </source>
</evidence>
<accession>A0ABV9HPF4</accession>
<sequence>MSRPRTALRVRAGAVALALCATTALAAPVAAQAAPAPGPGSGAGCLDPSLPLSVEESRLAAYLPDAADPTVPAEKTYARTVIEGGGFGGYTAAFTAALCRTRTLDAATALAERKGEALWDAAVRRAQSDGHVRGDLPASDDRPLYWTRIEAMSVLRQWAPRGGLTDAERAELIDTFDKAARGMFDIDLPPGDDVLRVIVSGFDVFTLDGGTTSSAPGTVGNNIRYGNPSGATALSLDGTTYRTDDGMLAHVEAYTLPVSFPEFERGYLEDTVGPFMEPGPRQVDASITVSQAGGSQFNLEQWNARYHGTFAGNDRSLPCPAVGGVPQLAINNPGCNIQVVDRWGGGDGLTDPPQWTTASLPIAEMIAADTGADVPRPPGDTWPDPSVAFGVVWNTSYTQFPDCTSPVRQTFNSPPSVTYPPATPPVPPADGSCSYSGGGGNYLSNESAYRNTLLRDRAGLDIPAGHIHTPGMQHFETDFGVSDPTFDAWRTSIAAQSRNLIHAVIDTTD</sequence>
<reference evidence="3" key="1">
    <citation type="journal article" date="2019" name="Int. J. Syst. Evol. Microbiol.">
        <title>The Global Catalogue of Microorganisms (GCM) 10K type strain sequencing project: providing services to taxonomists for standard genome sequencing and annotation.</title>
        <authorList>
            <consortium name="The Broad Institute Genomics Platform"/>
            <consortium name="The Broad Institute Genome Sequencing Center for Infectious Disease"/>
            <person name="Wu L."/>
            <person name="Ma J."/>
        </authorList>
    </citation>
    <scope>NUCLEOTIDE SEQUENCE [LARGE SCALE GENOMIC DNA]</scope>
    <source>
        <strain evidence="3">CCUG 42722</strain>
    </source>
</reference>
<feature type="chain" id="PRO_5046674130" evidence="1">
    <location>
        <begin position="27"/>
        <end position="509"/>
    </location>
</feature>
<comment type="caution">
    <text evidence="2">The sequence shown here is derived from an EMBL/GenBank/DDBJ whole genome shotgun (WGS) entry which is preliminary data.</text>
</comment>
<gene>
    <name evidence="2" type="ORF">ACFO6V_23615</name>
</gene>
<name>A0ABV9HPF4_9MICO</name>
<feature type="signal peptide" evidence="1">
    <location>
        <begin position="1"/>
        <end position="26"/>
    </location>
</feature>
<dbReference type="RefSeq" id="WP_377140251.1">
    <property type="nucleotide sequence ID" value="NZ_JBHSFI010000008.1"/>
</dbReference>
<organism evidence="2 3">
    <name type="scientific">Promicromonospora alba</name>
    <dbReference type="NCBI Taxonomy" id="1616110"/>
    <lineage>
        <taxon>Bacteria</taxon>
        <taxon>Bacillati</taxon>
        <taxon>Actinomycetota</taxon>
        <taxon>Actinomycetes</taxon>
        <taxon>Micrococcales</taxon>
        <taxon>Promicromonosporaceae</taxon>
        <taxon>Promicromonospora</taxon>
    </lineage>
</organism>
<keyword evidence="1" id="KW-0732">Signal</keyword>